<evidence type="ECO:0000313" key="1">
    <source>
        <dbReference type="EMBL" id="AIT09548.1"/>
    </source>
</evidence>
<proteinExistence type="predicted"/>
<dbReference type="AlphaFoldDB" id="A0A097EPQ3"/>
<dbReference type="SUPFAM" id="SSF56784">
    <property type="entry name" value="HAD-like"/>
    <property type="match status" value="1"/>
</dbReference>
<accession>A0A097EPQ3</accession>
<organism evidence="1 2">
    <name type="scientific">Candidatus Francisella endociliophora</name>
    <dbReference type="NCBI Taxonomy" id="653937"/>
    <lineage>
        <taxon>Bacteria</taxon>
        <taxon>Pseudomonadati</taxon>
        <taxon>Pseudomonadota</taxon>
        <taxon>Gammaproteobacteria</taxon>
        <taxon>Thiotrichales</taxon>
        <taxon>Francisellaceae</taxon>
        <taxon>Francisella</taxon>
    </lineage>
</organism>
<dbReference type="Proteomes" id="UP000029672">
    <property type="component" value="Chromosome"/>
</dbReference>
<evidence type="ECO:0008006" key="3">
    <source>
        <dbReference type="Google" id="ProtNLM"/>
    </source>
</evidence>
<evidence type="ECO:0000313" key="2">
    <source>
        <dbReference type="Proteomes" id="UP000029672"/>
    </source>
</evidence>
<dbReference type="InterPro" id="IPR036412">
    <property type="entry name" value="HAD-like_sf"/>
</dbReference>
<dbReference type="Gene3D" id="3.40.50.1000">
    <property type="entry name" value="HAD superfamily/HAD-like"/>
    <property type="match status" value="1"/>
</dbReference>
<reference evidence="1 2" key="1">
    <citation type="submission" date="2014-10" db="EMBL/GenBank/DDBJ databases">
        <title>Whole genome sequence of Francisella endociliophora strain FSC1006, isolated from a laboratory culture of the marine ciliate Euplotes raikovi.</title>
        <authorList>
            <person name="Granberg M."/>
            <person name="Backman S."/>
            <person name="Lundmark E."/>
            <person name="Nilsson E."/>
            <person name="Karlsson E."/>
            <person name="Thelaus J."/>
            <person name="Ohrman C."/>
            <person name="Larkeryd A."/>
            <person name="Stenberg P."/>
        </authorList>
    </citation>
    <scope>NUCLEOTIDE SEQUENCE [LARGE SCALE GENOMIC DNA]</scope>
    <source>
        <strain evidence="1 2">FSC1006</strain>
    </source>
</reference>
<sequence>MNIIFDIDGTICDNGKHIEENIQEEIKSLYNKHNVVFASARPIRDMLPILNKEFHSSLLIGCNGGIHYKNGDFGKTHHFETNIIKQVVNFLKKGNIPYVLDGDWHYSLSKITHPFHDYIKSLSNYEYLENDLIEKGITKLLILDNTKESEVTEFLGSFNEKFNLNKHTKDSLFDITPNHNNKYIALKECGLNMQESICFGNDHNDFMMLDNAHISVFVGGENTYNDADIYTDFNGVHNVIKELKSTGVL</sequence>
<gene>
    <name evidence="1" type="ORF">LO80_05935</name>
</gene>
<dbReference type="RefSeq" id="WP_040009483.1">
    <property type="nucleotide sequence ID" value="NZ_CP009574.1"/>
</dbReference>
<dbReference type="GO" id="GO:0000287">
    <property type="term" value="F:magnesium ion binding"/>
    <property type="evidence" value="ECO:0007669"/>
    <property type="project" value="TreeGrafter"/>
</dbReference>
<dbReference type="EMBL" id="CP009574">
    <property type="protein sequence ID" value="AIT09548.1"/>
    <property type="molecule type" value="Genomic_DNA"/>
</dbReference>
<dbReference type="KEGG" id="frf:LO80_05935"/>
<dbReference type="eggNOG" id="COG0561">
    <property type="taxonomic scope" value="Bacteria"/>
</dbReference>
<dbReference type="GO" id="GO:0016791">
    <property type="term" value="F:phosphatase activity"/>
    <property type="evidence" value="ECO:0007669"/>
    <property type="project" value="TreeGrafter"/>
</dbReference>
<dbReference type="Pfam" id="PF08282">
    <property type="entry name" value="Hydrolase_3"/>
    <property type="match status" value="1"/>
</dbReference>
<dbReference type="HOGENOM" id="CLU_044146_4_0_6"/>
<dbReference type="OrthoDB" id="1650327at2"/>
<protein>
    <recommendedName>
        <fullName evidence="3">Hydrolase</fullName>
    </recommendedName>
</protein>
<dbReference type="PANTHER" id="PTHR10000:SF53">
    <property type="entry name" value="5-AMINO-6-(5-PHOSPHO-D-RIBITYLAMINO)URACIL PHOSPHATASE YBJI-RELATED"/>
    <property type="match status" value="1"/>
</dbReference>
<dbReference type="InterPro" id="IPR023214">
    <property type="entry name" value="HAD_sf"/>
</dbReference>
<name>A0A097EPQ3_9GAMM</name>
<keyword evidence="2" id="KW-1185">Reference proteome</keyword>
<dbReference type="STRING" id="1547445.LO80_05935"/>
<dbReference type="PANTHER" id="PTHR10000">
    <property type="entry name" value="PHOSPHOSERINE PHOSPHATASE"/>
    <property type="match status" value="1"/>
</dbReference>
<dbReference type="GO" id="GO:0005829">
    <property type="term" value="C:cytosol"/>
    <property type="evidence" value="ECO:0007669"/>
    <property type="project" value="TreeGrafter"/>
</dbReference>
<dbReference type="Gene3D" id="3.30.1240.10">
    <property type="match status" value="1"/>
</dbReference>